<reference evidence="1 2" key="3">
    <citation type="journal article" date="2008" name="BMC Genomics">
        <title>The genome of the versatile nitrogen fixer Azorhizobium caulinodans ORS571.</title>
        <authorList>
            <person name="Lee KB."/>
            <person name="Backer P.D."/>
            <person name="Aono T."/>
            <person name="Liu CT."/>
            <person name="Suzuki S."/>
            <person name="Suzuki T."/>
            <person name="Kaneko T."/>
            <person name="Yamada M."/>
            <person name="Tabata S."/>
            <person name="Kupfer D.M."/>
            <person name="Najar F.Z."/>
            <person name="Wiley G.B."/>
            <person name="Roe B."/>
            <person name="Binnewies T.T."/>
            <person name="Ussery D.W."/>
            <person name="D'Haeze W."/>
            <person name="Herder J.D."/>
            <person name="Gevers D."/>
            <person name="Vereecke D."/>
            <person name="Holsters M."/>
            <person name="Oyaizu H."/>
        </authorList>
    </citation>
    <scope>NUCLEOTIDE SEQUENCE [LARGE SCALE GENOMIC DNA]</scope>
    <source>
        <strain evidence="2">ATCC 43989 / DSM 5975 / JCM 20966 / LMG 6465 / NBRC 14845 / NCIMB 13405 / ORS 571</strain>
    </source>
</reference>
<dbReference type="KEGG" id="azc:AZC_0319"/>
<reference evidence="1 2" key="1">
    <citation type="journal article" date="2007" name="Appl. Environ. Microbiol.">
        <title>Rhizobial factors required for stem nodule maturation and maintenance in Sesbania rostrata-Azorhizobium caulinodans ORS571 symbiosis.</title>
        <authorList>
            <person name="Suzuki S."/>
            <person name="Aono T."/>
            <person name="Lee KB."/>
            <person name="Suzuki T."/>
            <person name="Liu CT."/>
            <person name="Miwa H."/>
            <person name="Wakao S."/>
            <person name="Iki T."/>
            <person name="Oyaizu H."/>
        </authorList>
    </citation>
    <scope>NUCLEOTIDE SEQUENCE [LARGE SCALE GENOMIC DNA]</scope>
    <source>
        <strain evidence="2">ATCC 43989 / DSM 5975 / JCM 20966 / LMG 6465 / NBRC 14845 / NCIMB 13405 / ORS 571</strain>
    </source>
</reference>
<dbReference type="STRING" id="438753.AZC_0319"/>
<keyword evidence="2" id="KW-1185">Reference proteome</keyword>
<dbReference type="Proteomes" id="UP000000270">
    <property type="component" value="Chromosome"/>
</dbReference>
<protein>
    <recommendedName>
        <fullName evidence="3">DUF1850 domain-containing protein</fullName>
    </recommendedName>
</protein>
<dbReference type="InterPro" id="IPR015001">
    <property type="entry name" value="DUF1850"/>
</dbReference>
<dbReference type="Pfam" id="PF08905">
    <property type="entry name" value="DUF1850"/>
    <property type="match status" value="1"/>
</dbReference>
<dbReference type="eggNOG" id="COG4729">
    <property type="taxonomic scope" value="Bacteria"/>
</dbReference>
<dbReference type="HOGENOM" id="CLU_142871_0_0_5"/>
<dbReference type="EMBL" id="AP009384">
    <property type="protein sequence ID" value="BAF86317.1"/>
    <property type="molecule type" value="Genomic_DNA"/>
</dbReference>
<reference evidence="1 2" key="4">
    <citation type="journal article" date="2009" name="Appl. Environ. Microbiol.">
        <title>Comparative genome-wide transcriptional profiling of Azorhizobium caulinodans ORS571 grown under free-living and symbiotic conditions.</title>
        <authorList>
            <person name="Tsukada S."/>
            <person name="Aono T."/>
            <person name="Akiba N."/>
            <person name="Lee KB."/>
            <person name="Liu CT."/>
            <person name="Toyazaki H."/>
            <person name="Oyaizu H."/>
        </authorList>
    </citation>
    <scope>NUCLEOTIDE SEQUENCE [LARGE SCALE GENOMIC DNA]</scope>
    <source>
        <strain evidence="2">ATCC 43989 / DSM 5975 / JCM 20966 / LMG 6465 / NBRC 14845 / NCIMB 13405 / ORS 571</strain>
    </source>
</reference>
<reference evidence="1 2" key="6">
    <citation type="journal article" date="2011" name="Appl. Environ. Microbiol.">
        <title>Involvement of the azorhizobial chromosome partition gene (parA) in the onset of bacteroid differentiation during Sesbania rostrata stem nodule development.</title>
        <authorList>
            <person name="Liu CT."/>
            <person name="Lee KB."/>
            <person name="Wang YS."/>
            <person name="Peng MH."/>
            <person name="Lee KT."/>
            <person name="Suzuki S."/>
            <person name="Suzuki T."/>
            <person name="Oyaizu H."/>
        </authorList>
    </citation>
    <scope>NUCLEOTIDE SEQUENCE [LARGE SCALE GENOMIC DNA]</scope>
    <source>
        <strain evidence="2">ATCC 43989 / DSM 5975 / JCM 20966 / LMG 6465 / NBRC 14845 / NCIMB 13405 / ORS 571</strain>
    </source>
</reference>
<evidence type="ECO:0000313" key="2">
    <source>
        <dbReference type="Proteomes" id="UP000000270"/>
    </source>
</evidence>
<evidence type="ECO:0000313" key="1">
    <source>
        <dbReference type="EMBL" id="BAF86317.1"/>
    </source>
</evidence>
<dbReference type="RefSeq" id="WP_012168850.1">
    <property type="nucleotide sequence ID" value="NC_009937.1"/>
</dbReference>
<organism evidence="1 2">
    <name type="scientific">Azorhizobium caulinodans (strain ATCC 43989 / DSM 5975 / JCM 20966 / LMG 6465 / NBRC 14845 / NCIMB 13405 / ORS 571)</name>
    <dbReference type="NCBI Taxonomy" id="438753"/>
    <lineage>
        <taxon>Bacteria</taxon>
        <taxon>Pseudomonadati</taxon>
        <taxon>Pseudomonadota</taxon>
        <taxon>Alphaproteobacteria</taxon>
        <taxon>Hyphomicrobiales</taxon>
        <taxon>Xanthobacteraceae</taxon>
        <taxon>Azorhizobium</taxon>
    </lineage>
</organism>
<sequence length="124" mass="12969">MAAPLLICLSGAGATVRLGAAITLLWTHSVQKTEWAEDWRASAEGLTLTEMRIEGSGAGMEPPPDAVLQGDRYVAHPKAAPLPSLALRRSGATADYRICVEGRCTQMGDLLPAGADPVTLSVCP</sequence>
<name>A8IJK4_AZOC5</name>
<accession>A8IJK4</accession>
<gene>
    <name evidence="1" type="ordered locus">AZC_0319</name>
</gene>
<proteinExistence type="predicted"/>
<reference evidence="2" key="2">
    <citation type="submission" date="2007-04" db="EMBL/GenBank/DDBJ databases">
        <title>Complete genome sequence of the nitrogen-fixing bacterium Azorhizobium caulinodans ORS571.</title>
        <authorList>
            <person name="Lee K.B."/>
            <person name="Backer P.D."/>
            <person name="Aono T."/>
            <person name="Liu C.T."/>
            <person name="Suzuki S."/>
            <person name="Suzuki T."/>
            <person name="Kaneko T."/>
            <person name="Yamada M."/>
            <person name="Tabata S."/>
            <person name="Kupfer D.M."/>
            <person name="Najar F.Z."/>
            <person name="Wiley G.B."/>
            <person name="Roe B."/>
            <person name="Binnewies T."/>
            <person name="Ussery D."/>
            <person name="Vereecke D."/>
            <person name="Gevers D."/>
            <person name="Holsters M."/>
            <person name="Oyaizu H."/>
        </authorList>
    </citation>
    <scope>NUCLEOTIDE SEQUENCE [LARGE SCALE GENOMIC DNA]</scope>
    <source>
        <strain evidence="2">ATCC 43989 / DSM 5975 / JCM 20966 / LMG 6465 / NBRC 14845 / NCIMB 13405 / ORS 571</strain>
    </source>
</reference>
<dbReference type="AlphaFoldDB" id="A8IJK4"/>
<evidence type="ECO:0008006" key="3">
    <source>
        <dbReference type="Google" id="ProtNLM"/>
    </source>
</evidence>
<reference evidence="1 2" key="5">
    <citation type="journal article" date="2010" name="Appl. Environ. Microbiol.">
        <title>phrR-like gene praR of Azorhizobium caulinodans ORS571 is essential for symbiosis with Sesbania rostrata and is involved in expression of reb genes.</title>
        <authorList>
            <person name="Akiba N."/>
            <person name="Aono T."/>
            <person name="Toyazaki H."/>
            <person name="Sato S."/>
            <person name="Oyaizu H."/>
        </authorList>
    </citation>
    <scope>NUCLEOTIDE SEQUENCE [LARGE SCALE GENOMIC DNA]</scope>
    <source>
        <strain evidence="2">ATCC 43989 / DSM 5975 / JCM 20966 / LMG 6465 / NBRC 14845 / NCIMB 13405 / ORS 571</strain>
    </source>
</reference>